<proteinExistence type="predicted"/>
<evidence type="ECO:0000313" key="2">
    <source>
        <dbReference type="EMBL" id="TYJ53443.1"/>
    </source>
</evidence>
<feature type="region of interest" description="Disordered" evidence="1">
    <location>
        <begin position="113"/>
        <end position="135"/>
    </location>
</feature>
<reference evidence="2 3" key="1">
    <citation type="submission" date="2017-05" db="EMBL/GenBank/DDBJ databases">
        <title>The Genome Sequence of Tsuchiyaea wingfieldii DSM 27421.</title>
        <authorList>
            <person name="Cuomo C."/>
            <person name="Passer A."/>
            <person name="Billmyre B."/>
            <person name="Heitman J."/>
        </authorList>
    </citation>
    <scope>NUCLEOTIDE SEQUENCE [LARGE SCALE GENOMIC DNA]</scope>
    <source>
        <strain evidence="2 3">DSM 27421</strain>
    </source>
</reference>
<evidence type="ECO:0000313" key="3">
    <source>
        <dbReference type="Proteomes" id="UP000322245"/>
    </source>
</evidence>
<feature type="compositionally biased region" description="Acidic residues" evidence="1">
    <location>
        <begin position="497"/>
        <end position="507"/>
    </location>
</feature>
<organism evidence="2 3">
    <name type="scientific">Cryptococcus floricola</name>
    <dbReference type="NCBI Taxonomy" id="2591691"/>
    <lineage>
        <taxon>Eukaryota</taxon>
        <taxon>Fungi</taxon>
        <taxon>Dikarya</taxon>
        <taxon>Basidiomycota</taxon>
        <taxon>Agaricomycotina</taxon>
        <taxon>Tremellomycetes</taxon>
        <taxon>Tremellales</taxon>
        <taxon>Cryptococcaceae</taxon>
        <taxon>Cryptococcus</taxon>
    </lineage>
</organism>
<dbReference type="EMBL" id="NIDF01000089">
    <property type="protein sequence ID" value="TYJ53443.1"/>
    <property type="molecule type" value="Genomic_DNA"/>
</dbReference>
<protein>
    <submittedName>
        <fullName evidence="2">Uncharacterized protein</fullName>
    </submittedName>
</protein>
<feature type="compositionally biased region" description="Polar residues" evidence="1">
    <location>
        <begin position="514"/>
        <end position="526"/>
    </location>
</feature>
<dbReference type="AlphaFoldDB" id="A0A5D3ATE5"/>
<evidence type="ECO:0000256" key="1">
    <source>
        <dbReference type="SAM" id="MobiDB-lite"/>
    </source>
</evidence>
<dbReference type="Proteomes" id="UP000322245">
    <property type="component" value="Unassembled WGS sequence"/>
</dbReference>
<accession>A0A5D3ATE5</accession>
<feature type="region of interest" description="Disordered" evidence="1">
    <location>
        <begin position="483"/>
        <end position="560"/>
    </location>
</feature>
<name>A0A5D3ATE5_9TREE</name>
<gene>
    <name evidence="2" type="ORF">B9479_005940</name>
</gene>
<sequence length="560" mass="60884">MADFRAEVAKVVLEANVKASAAERYLFAPRMVPTDWRLFQSCDVGKNYTAEYTATHEGARPHNAYAAFKAEKIDNGESVSEILMASYGETQARSIGNSGKGATLRERATLGLADRPLHKPPSSAPAPAPNKKAPRRDIYCPYHLSLGGHTPEACRLGQRQRESGQPARPATTKADRAAAVLAQVAEITSAAGFLAVAGTPPSPCDIPVTGLSTATVYSVEKAASMSRRLIWKRCSARDTTLLRAHNQADEADGSIDDIINGSPLRDADLDCYNVCVSPQYYLAHFDSEVLEVKLSSSHKSHYRGARDIQPYKEWLLLWNTVEDGSARRAIITGSLPVPMTVVLEILIKLGCPTLRLQNYGMKRPLSTMLRYRRDPAEAKHPRAGENICWMSFAATVIYKWLSEKSIKNFDKAKASGVQDRISKMKKAFDEALAIQKPTGEGVTDADLARGIETWEDRNANITEQSSVHQMGDRDVSIIPSMARRPSSRSDIDQSVGVDDEDGEDDDVFIVRGTRGTSRSTDLTSNHGVADEPTSGARGAGSLSMAKIPQPLARAGAATPT</sequence>
<keyword evidence="3" id="KW-1185">Reference proteome</keyword>
<comment type="caution">
    <text evidence="2">The sequence shown here is derived from an EMBL/GenBank/DDBJ whole genome shotgun (WGS) entry which is preliminary data.</text>
</comment>